<organism evidence="2 3">
    <name type="scientific">Perkinsus olseni</name>
    <name type="common">Perkinsus atlanticus</name>
    <dbReference type="NCBI Taxonomy" id="32597"/>
    <lineage>
        <taxon>Eukaryota</taxon>
        <taxon>Sar</taxon>
        <taxon>Alveolata</taxon>
        <taxon>Perkinsozoa</taxon>
        <taxon>Perkinsea</taxon>
        <taxon>Perkinsida</taxon>
        <taxon>Perkinsidae</taxon>
        <taxon>Perkinsus</taxon>
    </lineage>
</organism>
<gene>
    <name evidence="2" type="ORF">FOL46_001492</name>
</gene>
<proteinExistence type="predicted"/>
<evidence type="ECO:0000313" key="3">
    <source>
        <dbReference type="Proteomes" id="UP000572268"/>
    </source>
</evidence>
<feature type="non-terminal residue" evidence="2">
    <location>
        <position position="238"/>
    </location>
</feature>
<name>A0A7J6KT48_PEROL</name>
<dbReference type="CDD" id="cd00143">
    <property type="entry name" value="PP2Cc"/>
    <property type="match status" value="1"/>
</dbReference>
<dbReference type="InterPro" id="IPR036457">
    <property type="entry name" value="PPM-type-like_dom_sf"/>
</dbReference>
<feature type="domain" description="PPM-type phosphatase" evidence="1">
    <location>
        <begin position="1"/>
        <end position="191"/>
    </location>
</feature>
<comment type="caution">
    <text evidence="2">The sequence shown here is derived from an EMBL/GenBank/DDBJ whole genome shotgun (WGS) entry which is preliminary data.</text>
</comment>
<protein>
    <recommendedName>
        <fullName evidence="1">PPM-type phosphatase domain-containing protein</fullName>
    </recommendedName>
</protein>
<sequence>AHHSTDEAFIQTATEKEWPSATGCVSVTVLIMGRAIICANTGDARAVLSRNGRAINLSSDQRPSREDEFKRIREAGGFVFFGRVLGRLAVSRAFGDLEYKTGLPADQTPLVVSEPEIHAEFIQDGDEFIVIACDGLFDVLSSQEVVDFVRSRLLRMPKGEQDPAVVAQELVSDAIIEKNSRDNVTCLIMIKQTNNHGTFFELLARLVVATRELPMTTSLRSRAMPINFPCVGAEWDIV</sequence>
<dbReference type="GO" id="GO:0004722">
    <property type="term" value="F:protein serine/threonine phosphatase activity"/>
    <property type="evidence" value="ECO:0007669"/>
    <property type="project" value="InterPro"/>
</dbReference>
<reference evidence="2 3" key="1">
    <citation type="submission" date="2020-04" db="EMBL/GenBank/DDBJ databases">
        <title>Perkinsus olseni comparative genomics.</title>
        <authorList>
            <person name="Bogema D.R."/>
        </authorList>
    </citation>
    <scope>NUCLEOTIDE SEQUENCE [LARGE SCALE GENOMIC DNA]</scope>
    <source>
        <strain evidence="2">ATCC PRA-31</strain>
    </source>
</reference>
<dbReference type="InterPro" id="IPR001932">
    <property type="entry name" value="PPM-type_phosphatase-like_dom"/>
</dbReference>
<dbReference type="PROSITE" id="PS51746">
    <property type="entry name" value="PPM_2"/>
    <property type="match status" value="1"/>
</dbReference>
<dbReference type="SUPFAM" id="SSF81606">
    <property type="entry name" value="PP2C-like"/>
    <property type="match status" value="1"/>
</dbReference>
<dbReference type="Proteomes" id="UP000572268">
    <property type="component" value="Unassembled WGS sequence"/>
</dbReference>
<dbReference type="AlphaFoldDB" id="A0A7J6KT48"/>
<dbReference type="PANTHER" id="PTHR13832:SF827">
    <property type="entry name" value="PROTEIN PHOSPHATASE 1L"/>
    <property type="match status" value="1"/>
</dbReference>
<dbReference type="PANTHER" id="PTHR13832">
    <property type="entry name" value="PROTEIN PHOSPHATASE 2C"/>
    <property type="match status" value="1"/>
</dbReference>
<evidence type="ECO:0000313" key="2">
    <source>
        <dbReference type="EMBL" id="KAF4649789.1"/>
    </source>
</evidence>
<dbReference type="SMART" id="SM00332">
    <property type="entry name" value="PP2Cc"/>
    <property type="match status" value="1"/>
</dbReference>
<evidence type="ECO:0000259" key="1">
    <source>
        <dbReference type="PROSITE" id="PS51746"/>
    </source>
</evidence>
<dbReference type="Gene3D" id="3.60.40.10">
    <property type="entry name" value="PPM-type phosphatase domain"/>
    <property type="match status" value="1"/>
</dbReference>
<dbReference type="InterPro" id="IPR015655">
    <property type="entry name" value="PP2C"/>
</dbReference>
<dbReference type="EMBL" id="JABANN010001417">
    <property type="protein sequence ID" value="KAF4649789.1"/>
    <property type="molecule type" value="Genomic_DNA"/>
</dbReference>
<dbReference type="Pfam" id="PF00481">
    <property type="entry name" value="PP2C"/>
    <property type="match status" value="1"/>
</dbReference>
<accession>A0A7J6KT48</accession>